<evidence type="ECO:0000256" key="1">
    <source>
        <dbReference type="SAM" id="Coils"/>
    </source>
</evidence>
<gene>
    <name evidence="3" type="ORF">GOP47_0025716</name>
</gene>
<feature type="coiled-coil region" evidence="1">
    <location>
        <begin position="833"/>
        <end position="926"/>
    </location>
</feature>
<feature type="region of interest" description="Disordered" evidence="2">
    <location>
        <begin position="25"/>
        <end position="93"/>
    </location>
</feature>
<dbReference type="AlphaFoldDB" id="A0A9D4U1F4"/>
<proteinExistence type="predicted"/>
<feature type="compositionally biased region" description="Low complexity" evidence="2">
    <location>
        <begin position="156"/>
        <end position="167"/>
    </location>
</feature>
<evidence type="ECO:0000256" key="2">
    <source>
        <dbReference type="SAM" id="MobiDB-lite"/>
    </source>
</evidence>
<protein>
    <submittedName>
        <fullName evidence="3">Uncharacterized protein</fullName>
    </submittedName>
</protein>
<feature type="compositionally biased region" description="Low complexity" evidence="2">
    <location>
        <begin position="140"/>
        <end position="149"/>
    </location>
</feature>
<feature type="region of interest" description="Disordered" evidence="2">
    <location>
        <begin position="243"/>
        <end position="287"/>
    </location>
</feature>
<dbReference type="PANTHER" id="PTHR47491">
    <property type="entry name" value="CAP-GLY DOMAIN LINKER"/>
    <property type="match status" value="1"/>
</dbReference>
<feature type="region of interest" description="Disordered" evidence="2">
    <location>
        <begin position="476"/>
        <end position="495"/>
    </location>
</feature>
<reference evidence="3" key="1">
    <citation type="submission" date="2021-01" db="EMBL/GenBank/DDBJ databases">
        <title>Adiantum capillus-veneris genome.</title>
        <authorList>
            <person name="Fang Y."/>
            <person name="Liao Q."/>
        </authorList>
    </citation>
    <scope>NUCLEOTIDE SEQUENCE</scope>
    <source>
        <strain evidence="3">H3</strain>
        <tissue evidence="3">Leaf</tissue>
    </source>
</reference>
<evidence type="ECO:0000313" key="4">
    <source>
        <dbReference type="Proteomes" id="UP000886520"/>
    </source>
</evidence>
<organism evidence="3 4">
    <name type="scientific">Adiantum capillus-veneris</name>
    <name type="common">Maidenhair fern</name>
    <dbReference type="NCBI Taxonomy" id="13818"/>
    <lineage>
        <taxon>Eukaryota</taxon>
        <taxon>Viridiplantae</taxon>
        <taxon>Streptophyta</taxon>
        <taxon>Embryophyta</taxon>
        <taxon>Tracheophyta</taxon>
        <taxon>Polypodiopsida</taxon>
        <taxon>Polypodiidae</taxon>
        <taxon>Polypodiales</taxon>
        <taxon>Pteridineae</taxon>
        <taxon>Pteridaceae</taxon>
        <taxon>Vittarioideae</taxon>
        <taxon>Adiantum</taxon>
    </lineage>
</organism>
<feature type="compositionally biased region" description="Basic and acidic residues" evidence="2">
    <location>
        <begin position="306"/>
        <end position="318"/>
    </location>
</feature>
<comment type="caution">
    <text evidence="3">The sequence shown here is derived from an EMBL/GenBank/DDBJ whole genome shotgun (WGS) entry which is preliminary data.</text>
</comment>
<evidence type="ECO:0000313" key="3">
    <source>
        <dbReference type="EMBL" id="KAI5059397.1"/>
    </source>
</evidence>
<keyword evidence="4" id="KW-1185">Reference proteome</keyword>
<dbReference type="Proteomes" id="UP000886520">
    <property type="component" value="Chromosome 25"/>
</dbReference>
<dbReference type="OrthoDB" id="1938127at2759"/>
<feature type="compositionally biased region" description="Polar residues" evidence="2">
    <location>
        <begin position="319"/>
        <end position="330"/>
    </location>
</feature>
<dbReference type="EMBL" id="JABFUD020000025">
    <property type="protein sequence ID" value="KAI5059397.1"/>
    <property type="molecule type" value="Genomic_DNA"/>
</dbReference>
<feature type="region of interest" description="Disordered" evidence="2">
    <location>
        <begin position="306"/>
        <end position="330"/>
    </location>
</feature>
<dbReference type="PANTHER" id="PTHR47491:SF5">
    <property type="entry name" value="CAP-GLY DOMAIN LINKER"/>
    <property type="match status" value="1"/>
</dbReference>
<feature type="compositionally biased region" description="Low complexity" evidence="2">
    <location>
        <begin position="49"/>
        <end position="64"/>
    </location>
</feature>
<accession>A0A9D4U1F4</accession>
<name>A0A9D4U1F4_ADICA</name>
<feature type="region of interest" description="Disordered" evidence="2">
    <location>
        <begin position="108"/>
        <end position="169"/>
    </location>
</feature>
<keyword evidence="1" id="KW-0175">Coiled coil</keyword>
<sequence length="948" mass="106852">MRRVFPLRPAETSLLVTYDNSTFEQEDVDSFDPAPSSAAFNLKHRRRSSSTNFSASSSLPSSPRKLPPLRKCHPPPSSEYPEFAEVASPSPPSSLWTSSFFDDGDSTSFNSSDGTCSRRRPTSYFSSSSSSSINFNPADSGSSSAISGSKDVDDTASSSQKASSSHANTENAICKELKVNLRVKTHSLDEGLRAAKPSLKALAFGEPLELVQPETPTYVIPKEVEEYMQNCLDMPSNVATSHRSVLTPKAFDRTGKSSGSRVRLSRPARESPQCAAPKPPLQRNEAESCSCSTPFKYLSKCLKSDRRRPVTSKDDGGRQRSSTKFSTLTNGLYSPQLLPRAKLRLDKECVRQTDSAREDLADKSEECDDIPVKGASLSTPRSLTPGQTQLMVSNARSIFDENRQSPVKCQSFGSAMVNEYVRPLQDEAKLLSFHESPRSASFHYESDCNLSSQSRPQSGSVDLANRLVNLRQGANAGLSKMSGQGPKVSSANTSRWRPLSMDASMRLGRDSSICSSMADNENLFVDCKRSSDLFAAEEKNMRTLVLLQLEINKLCKEKRLLARELAVEMKARHCQQKSAENSVRHIEAKMEEKLIAVEKDHAYAQACLEQEMDRRKKEWSAKLDKIRVEEKRLRDRVTEMALERVELQKAIAFHKSRETSLQAQVMDHELSAQTWMRRHRQSEEEVACLRKSFTHACNKLGDKEHELNLVVQRSKALERENTELFKEAARLKKAYADQEMTFEELWQRLVDIVNGPSDFKVERLRRLHTELRMFAVREQALRYEIDVLHSQLLQTKQRALHSSEDGLIVLSNGRMCSPKKQLRFAKVSTGQSLETLEDLMGKLEVTKEHARQVEYQLEVKEEEMELLHSALKEREIVVNDLQGELSSVKSQRDGLRKQVQQMSQEAVRLTRDLTELRLVVEKLDDELMLKEGEISILRDTCSDGDFLE</sequence>